<comment type="similarity">
    <text evidence="1">Belongs to the helicase family. RecQ subfamily.</text>
</comment>
<dbReference type="InterPro" id="IPR027417">
    <property type="entry name" value="P-loop_NTPase"/>
</dbReference>
<dbReference type="HOGENOM" id="CLU_2074012_0_0_1"/>
<name>A0A0C3RQA2_PHLG1</name>
<protein>
    <recommendedName>
        <fullName evidence="5">DNA 3'-5' helicase</fullName>
        <ecNumber evidence="5">5.6.2.4</ecNumber>
    </recommendedName>
</protein>
<evidence type="ECO:0000256" key="1">
    <source>
        <dbReference type="ARBA" id="ARBA00005446"/>
    </source>
</evidence>
<dbReference type="GO" id="GO:0005524">
    <property type="term" value="F:ATP binding"/>
    <property type="evidence" value="ECO:0007669"/>
    <property type="project" value="InterPro"/>
</dbReference>
<feature type="compositionally biased region" description="Polar residues" evidence="6">
    <location>
        <begin position="1"/>
        <end position="12"/>
    </location>
</feature>
<evidence type="ECO:0000313" key="10">
    <source>
        <dbReference type="Proteomes" id="UP000053257"/>
    </source>
</evidence>
<dbReference type="GO" id="GO:0000724">
    <property type="term" value="P:double-strand break repair via homologous recombination"/>
    <property type="evidence" value="ECO:0007669"/>
    <property type="project" value="TreeGrafter"/>
</dbReference>
<dbReference type="PANTHER" id="PTHR13710:SF105">
    <property type="entry name" value="ATP-DEPENDENT DNA HELICASE Q1"/>
    <property type="match status" value="1"/>
</dbReference>
<comment type="catalytic activity">
    <reaction evidence="4">
        <text>Couples ATP hydrolysis with the unwinding of duplex DNA by translocating in the 3'-5' direction.</text>
        <dbReference type="EC" id="5.6.2.4"/>
    </reaction>
</comment>
<dbReference type="GO" id="GO:0003677">
    <property type="term" value="F:DNA binding"/>
    <property type="evidence" value="ECO:0007669"/>
    <property type="project" value="UniProtKB-KW"/>
</dbReference>
<keyword evidence="7" id="KW-1133">Transmembrane helix</keyword>
<dbReference type="InterPro" id="IPR011545">
    <property type="entry name" value="DEAD/DEAH_box_helicase_dom"/>
</dbReference>
<keyword evidence="3" id="KW-0413">Isomerase</keyword>
<dbReference type="EC" id="5.6.2.4" evidence="5"/>
<dbReference type="SUPFAM" id="SSF52540">
    <property type="entry name" value="P-loop containing nucleoside triphosphate hydrolases"/>
    <property type="match status" value="1"/>
</dbReference>
<dbReference type="GO" id="GO:0009378">
    <property type="term" value="F:four-way junction helicase activity"/>
    <property type="evidence" value="ECO:0007669"/>
    <property type="project" value="TreeGrafter"/>
</dbReference>
<feature type="region of interest" description="Disordered" evidence="6">
    <location>
        <begin position="1"/>
        <end position="42"/>
    </location>
</feature>
<feature type="domain" description="DEAD/DEAH-box helicase" evidence="8">
    <location>
        <begin position="50"/>
        <end position="110"/>
    </location>
</feature>
<keyword evidence="10" id="KW-1185">Reference proteome</keyword>
<keyword evidence="7" id="KW-0472">Membrane</keyword>
<evidence type="ECO:0000256" key="3">
    <source>
        <dbReference type="ARBA" id="ARBA00023235"/>
    </source>
</evidence>
<evidence type="ECO:0000256" key="5">
    <source>
        <dbReference type="ARBA" id="ARBA00034808"/>
    </source>
</evidence>
<evidence type="ECO:0000313" key="9">
    <source>
        <dbReference type="EMBL" id="KIP01916.1"/>
    </source>
</evidence>
<dbReference type="Proteomes" id="UP000053257">
    <property type="component" value="Unassembled WGS sequence"/>
</dbReference>
<feature type="transmembrane region" description="Helical" evidence="7">
    <location>
        <begin position="66"/>
        <end position="92"/>
    </location>
</feature>
<organism evidence="9 10">
    <name type="scientific">Phlebiopsis gigantea (strain 11061_1 CR5-6)</name>
    <name type="common">White-rot fungus</name>
    <name type="synonym">Peniophora gigantea</name>
    <dbReference type="NCBI Taxonomy" id="745531"/>
    <lineage>
        <taxon>Eukaryota</taxon>
        <taxon>Fungi</taxon>
        <taxon>Dikarya</taxon>
        <taxon>Basidiomycota</taxon>
        <taxon>Agaricomycotina</taxon>
        <taxon>Agaricomycetes</taxon>
        <taxon>Polyporales</taxon>
        <taxon>Phanerochaetaceae</taxon>
        <taxon>Phlebiopsis</taxon>
    </lineage>
</organism>
<dbReference type="Gene3D" id="3.40.50.300">
    <property type="entry name" value="P-loop containing nucleotide triphosphate hydrolases"/>
    <property type="match status" value="1"/>
</dbReference>
<evidence type="ECO:0000256" key="6">
    <source>
        <dbReference type="SAM" id="MobiDB-lite"/>
    </source>
</evidence>
<dbReference type="Pfam" id="PF00270">
    <property type="entry name" value="DEAD"/>
    <property type="match status" value="1"/>
</dbReference>
<dbReference type="EMBL" id="KN840722">
    <property type="protein sequence ID" value="KIP01916.1"/>
    <property type="molecule type" value="Genomic_DNA"/>
</dbReference>
<reference evidence="9 10" key="1">
    <citation type="journal article" date="2014" name="PLoS Genet.">
        <title>Analysis of the Phlebiopsis gigantea genome, transcriptome and secretome provides insight into its pioneer colonization strategies of wood.</title>
        <authorList>
            <person name="Hori C."/>
            <person name="Ishida T."/>
            <person name="Igarashi K."/>
            <person name="Samejima M."/>
            <person name="Suzuki H."/>
            <person name="Master E."/>
            <person name="Ferreira P."/>
            <person name="Ruiz-Duenas F.J."/>
            <person name="Held B."/>
            <person name="Canessa P."/>
            <person name="Larrondo L.F."/>
            <person name="Schmoll M."/>
            <person name="Druzhinina I.S."/>
            <person name="Kubicek C.P."/>
            <person name="Gaskell J.A."/>
            <person name="Kersten P."/>
            <person name="St John F."/>
            <person name="Glasner J."/>
            <person name="Sabat G."/>
            <person name="Splinter BonDurant S."/>
            <person name="Syed K."/>
            <person name="Yadav J."/>
            <person name="Mgbeahuruike A.C."/>
            <person name="Kovalchuk A."/>
            <person name="Asiegbu F.O."/>
            <person name="Lackner G."/>
            <person name="Hoffmeister D."/>
            <person name="Rencoret J."/>
            <person name="Gutierrez A."/>
            <person name="Sun H."/>
            <person name="Lindquist E."/>
            <person name="Barry K."/>
            <person name="Riley R."/>
            <person name="Grigoriev I.V."/>
            <person name="Henrissat B."/>
            <person name="Kues U."/>
            <person name="Berka R.M."/>
            <person name="Martinez A.T."/>
            <person name="Covert S.F."/>
            <person name="Blanchette R.A."/>
            <person name="Cullen D."/>
        </authorList>
    </citation>
    <scope>NUCLEOTIDE SEQUENCE [LARGE SCALE GENOMIC DNA]</scope>
    <source>
        <strain evidence="9 10">11061_1 CR5-6</strain>
    </source>
</reference>
<dbReference type="GO" id="GO:0005694">
    <property type="term" value="C:chromosome"/>
    <property type="evidence" value="ECO:0007669"/>
    <property type="project" value="TreeGrafter"/>
</dbReference>
<keyword evidence="2" id="KW-0238">DNA-binding</keyword>
<dbReference type="OrthoDB" id="2499463at2759"/>
<evidence type="ECO:0000256" key="4">
    <source>
        <dbReference type="ARBA" id="ARBA00034617"/>
    </source>
</evidence>
<evidence type="ECO:0000256" key="2">
    <source>
        <dbReference type="ARBA" id="ARBA00023125"/>
    </source>
</evidence>
<dbReference type="AlphaFoldDB" id="A0A0C3RQA2"/>
<keyword evidence="7" id="KW-0812">Transmembrane</keyword>
<dbReference type="GO" id="GO:0043138">
    <property type="term" value="F:3'-5' DNA helicase activity"/>
    <property type="evidence" value="ECO:0007669"/>
    <property type="project" value="UniProtKB-EC"/>
</dbReference>
<gene>
    <name evidence="9" type="ORF">PHLGIDRAFT_20572</name>
</gene>
<dbReference type="PANTHER" id="PTHR13710">
    <property type="entry name" value="DNA HELICASE RECQ FAMILY MEMBER"/>
    <property type="match status" value="1"/>
</dbReference>
<accession>A0A0C3RQA2</accession>
<evidence type="ECO:0000256" key="7">
    <source>
        <dbReference type="SAM" id="Phobius"/>
    </source>
</evidence>
<sequence length="118" mass="12775">MSATSPSVQSIIEATPRRRKKAYASPLNSPLPPRNRHPGWPRLGNRILTRPVQLRAAIKLLEGFDIFVVAATGAGKSLIFALVALAATLLGLKRIVIVICPLKALQMDQVCSILTPNQ</sequence>
<proteinExistence type="inferred from homology"/>
<dbReference type="GO" id="GO:0005737">
    <property type="term" value="C:cytoplasm"/>
    <property type="evidence" value="ECO:0007669"/>
    <property type="project" value="TreeGrafter"/>
</dbReference>
<evidence type="ECO:0000259" key="8">
    <source>
        <dbReference type="Pfam" id="PF00270"/>
    </source>
</evidence>